<dbReference type="EMBL" id="JAFMYU010000002">
    <property type="protein sequence ID" value="MBO0929821.1"/>
    <property type="molecule type" value="Genomic_DNA"/>
</dbReference>
<organism evidence="5 6">
    <name type="scientific">Fibrella aquatilis</name>
    <dbReference type="NCBI Taxonomy" id="2817059"/>
    <lineage>
        <taxon>Bacteria</taxon>
        <taxon>Pseudomonadati</taxon>
        <taxon>Bacteroidota</taxon>
        <taxon>Cytophagia</taxon>
        <taxon>Cytophagales</taxon>
        <taxon>Spirosomataceae</taxon>
        <taxon>Fibrella</taxon>
    </lineage>
</organism>
<protein>
    <submittedName>
        <fullName evidence="5">Methionine synthase</fullName>
    </submittedName>
</protein>
<dbReference type="RefSeq" id="WP_207333793.1">
    <property type="nucleotide sequence ID" value="NZ_JAFMYU010000002.1"/>
</dbReference>
<keyword evidence="6" id="KW-1185">Reference proteome</keyword>
<evidence type="ECO:0000256" key="2">
    <source>
        <dbReference type="ARBA" id="ARBA00022723"/>
    </source>
</evidence>
<evidence type="ECO:0000256" key="1">
    <source>
        <dbReference type="ARBA" id="ARBA00001947"/>
    </source>
</evidence>
<evidence type="ECO:0000259" key="4">
    <source>
        <dbReference type="Pfam" id="PF01717"/>
    </source>
</evidence>
<feature type="domain" description="Cobalamin-independent methionine synthase MetE C-terminal/archaeal" evidence="4">
    <location>
        <begin position="7"/>
        <end position="336"/>
    </location>
</feature>
<keyword evidence="2" id="KW-0479">Metal-binding</keyword>
<dbReference type="CDD" id="cd03311">
    <property type="entry name" value="CIMS_C_terminal_like"/>
    <property type="match status" value="1"/>
</dbReference>
<dbReference type="SUPFAM" id="SSF51726">
    <property type="entry name" value="UROD/MetE-like"/>
    <property type="match status" value="1"/>
</dbReference>
<evidence type="ECO:0000256" key="3">
    <source>
        <dbReference type="ARBA" id="ARBA00022833"/>
    </source>
</evidence>
<dbReference type="GO" id="GO:0003871">
    <property type="term" value="F:5-methyltetrahydropteroyltriglutamate-homocysteine S-methyltransferase activity"/>
    <property type="evidence" value="ECO:0007669"/>
    <property type="project" value="InterPro"/>
</dbReference>
<gene>
    <name evidence="5" type="ORF">J2I48_02400</name>
</gene>
<dbReference type="GO" id="GO:0009086">
    <property type="term" value="P:methionine biosynthetic process"/>
    <property type="evidence" value="ECO:0007669"/>
    <property type="project" value="InterPro"/>
</dbReference>
<dbReference type="InterPro" id="IPR002629">
    <property type="entry name" value="Met_Synth_C/arc"/>
</dbReference>
<proteinExistence type="predicted"/>
<comment type="cofactor">
    <cofactor evidence="1">
        <name>Zn(2+)</name>
        <dbReference type="ChEBI" id="CHEBI:29105"/>
    </cofactor>
</comment>
<dbReference type="InterPro" id="IPR038071">
    <property type="entry name" value="UROD/MetE-like_sf"/>
</dbReference>
<dbReference type="Proteomes" id="UP000664795">
    <property type="component" value="Unassembled WGS sequence"/>
</dbReference>
<dbReference type="GO" id="GO:0008270">
    <property type="term" value="F:zinc ion binding"/>
    <property type="evidence" value="ECO:0007669"/>
    <property type="project" value="InterPro"/>
</dbReference>
<dbReference type="PANTHER" id="PTHR30519">
    <property type="entry name" value="5-METHYLTETRAHYDROPTEROYLTRIGLUTAMATE--HOMOCYSTEINE METHYLTRANSFERASE"/>
    <property type="match status" value="1"/>
</dbReference>
<keyword evidence="3" id="KW-0862">Zinc</keyword>
<dbReference type="Pfam" id="PF01717">
    <property type="entry name" value="Meth_synt_2"/>
    <property type="match status" value="1"/>
</dbReference>
<name>A0A939G0X1_9BACT</name>
<evidence type="ECO:0000313" key="6">
    <source>
        <dbReference type="Proteomes" id="UP000664795"/>
    </source>
</evidence>
<dbReference type="AlphaFoldDB" id="A0A939G0X1"/>
<accession>A0A939G0X1</accession>
<evidence type="ECO:0000313" key="5">
    <source>
        <dbReference type="EMBL" id="MBO0929821.1"/>
    </source>
</evidence>
<dbReference type="Gene3D" id="3.20.20.210">
    <property type="match status" value="1"/>
</dbReference>
<sequence length="345" mass="38686">MQPVPVKTTVVGSMPFPGWLEHATQHLDQFGPADINEMIEDAVITAIHDQTTAGLDVITDGEQTRFDFNLSFYGYIKGIQNNDTELRKFGPPAHDQRGKHTITQPLTAPRGLGVVEEYQRLKRLAPAGQHLKMSIPGPYTLSGRLLPGEFYKDRWEVTEALLPMVRKEIEDLVALGVEEICVDEPSMSCYAYREDTKRFVDIFNRTVAPGVSKTRLSMHLCFGNYKGRSVGKKSIAPMLPNFLDMTVDELHSEMTILNFSEVHLLERFAEKFDVAVGVIDVKSYYIETPDDVAERIRKCLPYVPANKLAVAPDCGMSQTARWATKQKLTNMVAGAKIIRQELGLV</sequence>
<reference evidence="5 6" key="1">
    <citation type="submission" date="2021-03" db="EMBL/GenBank/DDBJ databases">
        <title>Fibrella sp. HMF5036 genome sequencing and assembly.</title>
        <authorList>
            <person name="Kang H."/>
            <person name="Kim H."/>
            <person name="Bae S."/>
            <person name="Joh K."/>
        </authorList>
    </citation>
    <scope>NUCLEOTIDE SEQUENCE [LARGE SCALE GENOMIC DNA]</scope>
    <source>
        <strain evidence="5 6">HMF5036</strain>
    </source>
</reference>
<comment type="caution">
    <text evidence="5">The sequence shown here is derived from an EMBL/GenBank/DDBJ whole genome shotgun (WGS) entry which is preliminary data.</text>
</comment>